<evidence type="ECO:0000256" key="1">
    <source>
        <dbReference type="SAM" id="Phobius"/>
    </source>
</evidence>
<dbReference type="Gene3D" id="2.60.40.10">
    <property type="entry name" value="Immunoglobulins"/>
    <property type="match status" value="1"/>
</dbReference>
<evidence type="ECO:0000313" key="3">
    <source>
        <dbReference type="EMBL" id="GHH30409.1"/>
    </source>
</evidence>
<proteinExistence type="predicted"/>
<dbReference type="Pfam" id="PF16158">
    <property type="entry name" value="N_BRCA1_IG"/>
    <property type="match status" value="1"/>
</dbReference>
<feature type="transmembrane region" description="Helical" evidence="1">
    <location>
        <begin position="111"/>
        <end position="131"/>
    </location>
</feature>
<dbReference type="PANTHER" id="PTHR20930:SF0">
    <property type="entry name" value="PROTEIN ILRUN"/>
    <property type="match status" value="1"/>
</dbReference>
<accession>A0ABQ3M003</accession>
<sequence length="260" mass="28716">MPGAQAEERTPELEAFMDELRKLRTRAGEPSFRKMAAKSGAVSHATLHLTVTGRRLQPWETVREFVRACDGDEEEWHARWQGVQLVLSADREPDPAPDPAPARSQWRSKRVLVPLALVVAAAIAAVVVVLLPGGENAPEPPHPGDASKFVADVTIPDDTVVKPGTQFVKVWELKNTGTVEWKKRYLRRTDLPVAPGACRTPDRIPVNDTAPQGNVQVTVTVGTPPTAPADCKVFWKMVDEQDRELFPGNRPIYFSVLVRP</sequence>
<feature type="domain" description="Nbr1 FW" evidence="2">
    <location>
        <begin position="154"/>
        <end position="246"/>
    </location>
</feature>
<keyword evidence="1" id="KW-0812">Transmembrane</keyword>
<dbReference type="EMBL" id="BNAY01000008">
    <property type="protein sequence ID" value="GHH30409.1"/>
    <property type="molecule type" value="Genomic_DNA"/>
</dbReference>
<protein>
    <recommendedName>
        <fullName evidence="2">Nbr1 FW domain-containing protein</fullName>
    </recommendedName>
</protein>
<dbReference type="InterPro" id="IPR013783">
    <property type="entry name" value="Ig-like_fold"/>
</dbReference>
<evidence type="ECO:0000313" key="4">
    <source>
        <dbReference type="Proteomes" id="UP000635387"/>
    </source>
</evidence>
<organism evidence="3 4">
    <name type="scientific">Amycolatopsis oliviviridis</name>
    <dbReference type="NCBI Taxonomy" id="1471590"/>
    <lineage>
        <taxon>Bacteria</taxon>
        <taxon>Bacillati</taxon>
        <taxon>Actinomycetota</taxon>
        <taxon>Actinomycetes</taxon>
        <taxon>Pseudonocardiales</taxon>
        <taxon>Pseudonocardiaceae</taxon>
        <taxon>Amycolatopsis</taxon>
    </lineage>
</organism>
<dbReference type="Proteomes" id="UP000635387">
    <property type="component" value="Unassembled WGS sequence"/>
</dbReference>
<dbReference type="InterPro" id="IPR032350">
    <property type="entry name" value="Nbr1_FW"/>
</dbReference>
<reference evidence="4" key="1">
    <citation type="journal article" date="2019" name="Int. J. Syst. Evol. Microbiol.">
        <title>The Global Catalogue of Microorganisms (GCM) 10K type strain sequencing project: providing services to taxonomists for standard genome sequencing and annotation.</title>
        <authorList>
            <consortium name="The Broad Institute Genomics Platform"/>
            <consortium name="The Broad Institute Genome Sequencing Center for Infectious Disease"/>
            <person name="Wu L."/>
            <person name="Ma J."/>
        </authorList>
    </citation>
    <scope>NUCLEOTIDE SEQUENCE [LARGE SCALE GENOMIC DNA]</scope>
    <source>
        <strain evidence="4">CGMCC 4.7683</strain>
    </source>
</reference>
<keyword evidence="4" id="KW-1185">Reference proteome</keyword>
<keyword evidence="1" id="KW-0472">Membrane</keyword>
<gene>
    <name evidence="3" type="ORF">GCM10017790_64130</name>
</gene>
<evidence type="ECO:0000259" key="2">
    <source>
        <dbReference type="Pfam" id="PF16158"/>
    </source>
</evidence>
<dbReference type="PANTHER" id="PTHR20930">
    <property type="entry name" value="OVARIAN CARCINOMA ANTIGEN CA125-RELATED"/>
    <property type="match status" value="1"/>
</dbReference>
<name>A0ABQ3M003_9PSEU</name>
<dbReference type="CDD" id="cd14947">
    <property type="entry name" value="NBR1_like"/>
    <property type="match status" value="1"/>
</dbReference>
<comment type="caution">
    <text evidence="3">The sequence shown here is derived from an EMBL/GenBank/DDBJ whole genome shotgun (WGS) entry which is preliminary data.</text>
</comment>
<dbReference type="Pfam" id="PF13560">
    <property type="entry name" value="HTH_31"/>
    <property type="match status" value="1"/>
</dbReference>
<keyword evidence="1" id="KW-1133">Transmembrane helix</keyword>